<reference evidence="3 4" key="1">
    <citation type="submission" date="2020-10" db="EMBL/GenBank/DDBJ databases">
        <title>Complete genome sequence of a novel Pseudomonas fluorescens strain isolated from the flower of kumarahou (Pomaderris kumeraho).</title>
        <authorList>
            <person name="Summers M.C."/>
            <person name="Nowak V."/>
            <person name="Fairhurst M.J."/>
            <person name="Owen J.G."/>
            <person name="Gerth M.L."/>
            <person name="Patrick W.M."/>
        </authorList>
    </citation>
    <scope>NUCLEOTIDE SEQUENCE [LARGE SCALE GENOMIC DNA]</scope>
    <source>
        <strain evidence="3 4">KF1</strain>
    </source>
</reference>
<dbReference type="EMBL" id="CP063233">
    <property type="protein sequence ID" value="QOU02688.1"/>
    <property type="molecule type" value="Genomic_DNA"/>
</dbReference>
<feature type="compositionally biased region" description="Basic and acidic residues" evidence="1">
    <location>
        <begin position="52"/>
        <end position="66"/>
    </location>
</feature>
<proteinExistence type="predicted"/>
<dbReference type="OrthoDB" id="7027963at2"/>
<evidence type="ECO:0000256" key="1">
    <source>
        <dbReference type="SAM" id="MobiDB-lite"/>
    </source>
</evidence>
<sequence>MKLSTLMLASLMTLTSAAAFAEGGSERSKAFYNDFSFVQQKLHGTAEQTEVADGKTLKIDSAEQKTAEPQSKS</sequence>
<accession>A0A1B3CR96</accession>
<protein>
    <recommendedName>
        <fullName evidence="5">Secreted protein</fullName>
    </recommendedName>
</protein>
<evidence type="ECO:0000313" key="4">
    <source>
        <dbReference type="Proteomes" id="UP000593833"/>
    </source>
</evidence>
<dbReference type="RefSeq" id="WP_024075840.1">
    <property type="nucleotide sequence ID" value="NZ_CP015637.1"/>
</dbReference>
<feature type="region of interest" description="Disordered" evidence="1">
    <location>
        <begin position="49"/>
        <end position="73"/>
    </location>
</feature>
<organism evidence="3 4">
    <name type="scientific">Pseudomonas fluorescens</name>
    <dbReference type="NCBI Taxonomy" id="294"/>
    <lineage>
        <taxon>Bacteria</taxon>
        <taxon>Pseudomonadati</taxon>
        <taxon>Pseudomonadota</taxon>
        <taxon>Gammaproteobacteria</taxon>
        <taxon>Pseudomonadales</taxon>
        <taxon>Pseudomonadaceae</taxon>
        <taxon>Pseudomonas</taxon>
    </lineage>
</organism>
<name>A0A1B3CR96_PSEFL</name>
<evidence type="ECO:0008006" key="5">
    <source>
        <dbReference type="Google" id="ProtNLM"/>
    </source>
</evidence>
<feature type="chain" id="PRO_5043982946" description="Secreted protein" evidence="2">
    <location>
        <begin position="22"/>
        <end position="73"/>
    </location>
</feature>
<dbReference type="AlphaFoldDB" id="A0A1B3CR96"/>
<evidence type="ECO:0000256" key="2">
    <source>
        <dbReference type="SAM" id="SignalP"/>
    </source>
</evidence>
<evidence type="ECO:0000313" key="3">
    <source>
        <dbReference type="EMBL" id="QOU02688.1"/>
    </source>
</evidence>
<dbReference type="Proteomes" id="UP000593833">
    <property type="component" value="Chromosome"/>
</dbReference>
<keyword evidence="2" id="KW-0732">Signal</keyword>
<feature type="signal peptide" evidence="2">
    <location>
        <begin position="1"/>
        <end position="21"/>
    </location>
</feature>
<gene>
    <name evidence="3" type="ORF">IM720_18375</name>
</gene>